<dbReference type="Gene3D" id="3.30.1780.10">
    <property type="entry name" value="ornithine cyclodeaminase, domain 1"/>
    <property type="match status" value="1"/>
</dbReference>
<evidence type="ECO:0000313" key="1">
    <source>
        <dbReference type="EMBL" id="EHP89506.1"/>
    </source>
</evidence>
<dbReference type="EMBL" id="AGJL01000002">
    <property type="protein sequence ID" value="EHP89506.1"/>
    <property type="molecule type" value="Genomic_DNA"/>
</dbReference>
<gene>
    <name evidence="1" type="ORF">MetfoDRAFT_0102</name>
</gene>
<reference evidence="1 2" key="1">
    <citation type="submission" date="2011-09" db="EMBL/GenBank/DDBJ databases">
        <title>The draft genome of Methanotorris formicicus Mc-S-70.</title>
        <authorList>
            <consortium name="US DOE Joint Genome Institute (JGI-PGF)"/>
            <person name="Lucas S."/>
            <person name="Han J."/>
            <person name="Lapidus A."/>
            <person name="Cheng J.-F."/>
            <person name="Goodwin L."/>
            <person name="Pitluck S."/>
            <person name="Peters L."/>
            <person name="Land M.L."/>
            <person name="Hauser L."/>
            <person name="Sieprawska-Lupa M."/>
            <person name="Takai K."/>
            <person name="Miyazaki J."/>
            <person name="Whitman W."/>
            <person name="Woyke T.J."/>
        </authorList>
    </citation>
    <scope>NUCLEOTIDE SEQUENCE [LARGE SCALE GENOMIC DNA]</scope>
    <source>
        <strain evidence="1 2">Mc-S-70</strain>
    </source>
</reference>
<dbReference type="STRING" id="647171.MetfoDRAFT_0102"/>
<protein>
    <submittedName>
        <fullName evidence="1">Ornithine cyclodeaminase/mu-crystallin</fullName>
    </submittedName>
</protein>
<dbReference type="RefSeq" id="WP_007043548.1">
    <property type="nucleotide sequence ID" value="NZ_AGJL01000002.1"/>
</dbReference>
<dbReference type="Proteomes" id="UP000003706">
    <property type="component" value="Unassembled WGS sequence"/>
</dbReference>
<proteinExistence type="predicted"/>
<dbReference type="InterPro" id="IPR023401">
    <property type="entry name" value="ODC_N"/>
</dbReference>
<accession>H1KWC9</accession>
<dbReference type="AlphaFoldDB" id="H1KWC9"/>
<name>H1KWC9_9EURY</name>
<keyword evidence="2" id="KW-1185">Reference proteome</keyword>
<sequence length="75" mass="8699">MFETLILKYEDVERLFDIKKILDVVELAFKEKGLGLVEMPVREPIIKGEWVKEGLYINAIGADAQVRESWKLQCC</sequence>
<evidence type="ECO:0000313" key="2">
    <source>
        <dbReference type="Proteomes" id="UP000003706"/>
    </source>
</evidence>
<organism evidence="1 2">
    <name type="scientific">Methanotorris formicicus Mc-S-70</name>
    <dbReference type="NCBI Taxonomy" id="647171"/>
    <lineage>
        <taxon>Archaea</taxon>
        <taxon>Methanobacteriati</taxon>
        <taxon>Methanobacteriota</taxon>
        <taxon>Methanomada group</taxon>
        <taxon>Methanococci</taxon>
        <taxon>Methanococcales</taxon>
        <taxon>Methanocaldococcaceae</taxon>
        <taxon>Methanotorris</taxon>
    </lineage>
</organism>
<comment type="caution">
    <text evidence="1">The sequence shown here is derived from an EMBL/GenBank/DDBJ whole genome shotgun (WGS) entry which is preliminary data.</text>
</comment>